<dbReference type="EMBL" id="CACRXK020012472">
    <property type="protein sequence ID" value="CAB4023385.1"/>
    <property type="molecule type" value="Genomic_DNA"/>
</dbReference>
<proteinExistence type="predicted"/>
<dbReference type="Proteomes" id="UP001152795">
    <property type="component" value="Unassembled WGS sequence"/>
</dbReference>
<gene>
    <name evidence="2" type="ORF">PACLA_8A040422</name>
</gene>
<evidence type="ECO:0000313" key="2">
    <source>
        <dbReference type="EMBL" id="CAB4023385.1"/>
    </source>
</evidence>
<evidence type="ECO:0000313" key="3">
    <source>
        <dbReference type="Proteomes" id="UP001152795"/>
    </source>
</evidence>
<dbReference type="AlphaFoldDB" id="A0A7D9J6W7"/>
<accession>A0A7D9J6W7</accession>
<feature type="domain" description="DUF5641" evidence="1">
    <location>
        <begin position="2"/>
        <end position="68"/>
    </location>
</feature>
<protein>
    <recommendedName>
        <fullName evidence="1">DUF5641 domain-containing protein</fullName>
    </recommendedName>
</protein>
<organism evidence="2 3">
    <name type="scientific">Paramuricea clavata</name>
    <name type="common">Red gorgonian</name>
    <name type="synonym">Violescent sea-whip</name>
    <dbReference type="NCBI Taxonomy" id="317549"/>
    <lineage>
        <taxon>Eukaryota</taxon>
        <taxon>Metazoa</taxon>
        <taxon>Cnidaria</taxon>
        <taxon>Anthozoa</taxon>
        <taxon>Octocorallia</taxon>
        <taxon>Malacalcyonacea</taxon>
        <taxon>Plexauridae</taxon>
        <taxon>Paramuricea</taxon>
    </lineage>
</organism>
<name>A0A7D9J6W7_PARCT</name>
<comment type="caution">
    <text evidence="2">The sequence shown here is derived from an EMBL/GenBank/DDBJ whole genome shotgun (WGS) entry which is preliminary data.</text>
</comment>
<dbReference type="OrthoDB" id="8058918at2759"/>
<keyword evidence="3" id="KW-1185">Reference proteome</keyword>
<reference evidence="2" key="1">
    <citation type="submission" date="2020-04" db="EMBL/GenBank/DDBJ databases">
        <authorList>
            <person name="Alioto T."/>
            <person name="Alioto T."/>
            <person name="Gomez Garrido J."/>
        </authorList>
    </citation>
    <scope>NUCLEOTIDE SEQUENCE</scope>
    <source>
        <strain evidence="2">A484AB</strain>
    </source>
</reference>
<dbReference type="Pfam" id="PF18701">
    <property type="entry name" value="DUF5641"/>
    <property type="match status" value="1"/>
</dbReference>
<sequence>MQAGDIVLIKEENVPRNCWRTARVKEAYTSDDRLVRKVKIIVSDPSLSRGGKHVRATTVLERPVHKLVLLLKLNSEDTTND</sequence>
<dbReference type="InterPro" id="IPR040676">
    <property type="entry name" value="DUF5641"/>
</dbReference>
<evidence type="ECO:0000259" key="1">
    <source>
        <dbReference type="Pfam" id="PF18701"/>
    </source>
</evidence>